<reference evidence="5" key="1">
    <citation type="submission" date="2018-05" db="EMBL/GenBank/DDBJ databases">
        <authorList>
            <person name="Lanie J.A."/>
            <person name="Ng W.-L."/>
            <person name="Kazmierczak K.M."/>
            <person name="Andrzejewski T.M."/>
            <person name="Davidsen T.M."/>
            <person name="Wayne K.J."/>
            <person name="Tettelin H."/>
            <person name="Glass J.I."/>
            <person name="Rusch D."/>
            <person name="Podicherti R."/>
            <person name="Tsui H.-C.T."/>
            <person name="Winkler M.E."/>
        </authorList>
    </citation>
    <scope>NUCLEOTIDE SEQUENCE</scope>
</reference>
<organism evidence="5">
    <name type="scientific">marine metagenome</name>
    <dbReference type="NCBI Taxonomy" id="408172"/>
    <lineage>
        <taxon>unclassified sequences</taxon>
        <taxon>metagenomes</taxon>
        <taxon>ecological metagenomes</taxon>
    </lineage>
</organism>
<evidence type="ECO:0000256" key="3">
    <source>
        <dbReference type="ARBA" id="ARBA00023163"/>
    </source>
</evidence>
<dbReference type="AlphaFoldDB" id="A0A381SVZ6"/>
<dbReference type="PANTHER" id="PTHR33164">
    <property type="entry name" value="TRANSCRIPTIONAL REGULATOR, MARR FAMILY"/>
    <property type="match status" value="1"/>
</dbReference>
<dbReference type="EMBL" id="UINC01003584">
    <property type="protein sequence ID" value="SVA07574.1"/>
    <property type="molecule type" value="Genomic_DNA"/>
</dbReference>
<dbReference type="SUPFAM" id="SSF46785">
    <property type="entry name" value="Winged helix' DNA-binding domain"/>
    <property type="match status" value="1"/>
</dbReference>
<protein>
    <recommendedName>
        <fullName evidence="4">HTH marR-type domain-containing protein</fullName>
    </recommendedName>
</protein>
<proteinExistence type="predicted"/>
<sequence>MAKLRNINRSLPMQLLLARESTMSLFRPMLRSFGLTDQQWRVLRVLAGCDYVEAFELSQRSMILPPSLTRIVKNLEEDRLVKRTTVSEDQRKVLITLTAKGSRKYKQVVPESEKIYRSIEKKLGKRELEDLLKQLVTLNKNLEN</sequence>
<keyword evidence="1" id="KW-0805">Transcription regulation</keyword>
<keyword evidence="3" id="KW-0804">Transcription</keyword>
<dbReference type="GO" id="GO:0045892">
    <property type="term" value="P:negative regulation of DNA-templated transcription"/>
    <property type="evidence" value="ECO:0007669"/>
    <property type="project" value="InterPro"/>
</dbReference>
<feature type="domain" description="HTH marR-type" evidence="4">
    <location>
        <begin position="1"/>
        <end position="140"/>
    </location>
</feature>
<accession>A0A381SVZ6</accession>
<name>A0A381SVZ6_9ZZZZ</name>
<evidence type="ECO:0000256" key="1">
    <source>
        <dbReference type="ARBA" id="ARBA00023015"/>
    </source>
</evidence>
<dbReference type="InterPro" id="IPR000835">
    <property type="entry name" value="HTH_MarR-typ"/>
</dbReference>
<dbReference type="PANTHER" id="PTHR33164:SF13">
    <property type="entry name" value="4-HYDROXYPHENYLACETATE CATABOLISM PROTEIN"/>
    <property type="match status" value="1"/>
</dbReference>
<dbReference type="InterPro" id="IPR036390">
    <property type="entry name" value="WH_DNA-bd_sf"/>
</dbReference>
<dbReference type="Pfam" id="PF22381">
    <property type="entry name" value="Staph_reg_Sar_Rot"/>
    <property type="match status" value="1"/>
</dbReference>
<dbReference type="InterPro" id="IPR012712">
    <property type="entry name" value="HpaR/FarR"/>
</dbReference>
<dbReference type="GO" id="GO:0003700">
    <property type="term" value="F:DNA-binding transcription factor activity"/>
    <property type="evidence" value="ECO:0007669"/>
    <property type="project" value="InterPro"/>
</dbReference>
<evidence type="ECO:0000259" key="4">
    <source>
        <dbReference type="PROSITE" id="PS50995"/>
    </source>
</evidence>
<dbReference type="GO" id="GO:0003677">
    <property type="term" value="F:DNA binding"/>
    <property type="evidence" value="ECO:0007669"/>
    <property type="project" value="UniProtKB-KW"/>
</dbReference>
<evidence type="ECO:0000313" key="5">
    <source>
        <dbReference type="EMBL" id="SVA07574.1"/>
    </source>
</evidence>
<dbReference type="GO" id="GO:0006950">
    <property type="term" value="P:response to stress"/>
    <property type="evidence" value="ECO:0007669"/>
    <property type="project" value="TreeGrafter"/>
</dbReference>
<dbReference type="PROSITE" id="PS50995">
    <property type="entry name" value="HTH_MARR_2"/>
    <property type="match status" value="1"/>
</dbReference>
<evidence type="ECO:0000256" key="2">
    <source>
        <dbReference type="ARBA" id="ARBA00023125"/>
    </source>
</evidence>
<dbReference type="Gene3D" id="1.10.10.10">
    <property type="entry name" value="Winged helix-like DNA-binding domain superfamily/Winged helix DNA-binding domain"/>
    <property type="match status" value="1"/>
</dbReference>
<dbReference type="InterPro" id="IPR039422">
    <property type="entry name" value="MarR/SlyA-like"/>
</dbReference>
<keyword evidence="2" id="KW-0238">DNA-binding</keyword>
<dbReference type="SMART" id="SM00347">
    <property type="entry name" value="HTH_MARR"/>
    <property type="match status" value="1"/>
</dbReference>
<dbReference type="NCBIfam" id="TIGR02337">
    <property type="entry name" value="HpaR"/>
    <property type="match status" value="1"/>
</dbReference>
<gene>
    <name evidence="5" type="ORF">METZ01_LOCUS60428</name>
</gene>
<dbReference type="InterPro" id="IPR055166">
    <property type="entry name" value="Transc_reg_Sar_Rot_HTH"/>
</dbReference>
<dbReference type="InterPro" id="IPR036388">
    <property type="entry name" value="WH-like_DNA-bd_sf"/>
</dbReference>